<accession>A0A0L0DFF9</accession>
<dbReference type="InterPro" id="IPR011992">
    <property type="entry name" value="EF-hand-dom_pair"/>
</dbReference>
<dbReference type="CDD" id="cd00051">
    <property type="entry name" value="EFh"/>
    <property type="match status" value="1"/>
</dbReference>
<keyword evidence="7 15" id="KW-1133">Transmembrane helix</keyword>
<organism evidence="17 18">
    <name type="scientific">Thecamonas trahens ATCC 50062</name>
    <dbReference type="NCBI Taxonomy" id="461836"/>
    <lineage>
        <taxon>Eukaryota</taxon>
        <taxon>Apusozoa</taxon>
        <taxon>Apusomonadida</taxon>
        <taxon>Apusomonadidae</taxon>
        <taxon>Thecamonas</taxon>
    </lineage>
</organism>
<dbReference type="InterPro" id="IPR051223">
    <property type="entry name" value="Polycystin"/>
</dbReference>
<comment type="similarity">
    <text evidence="3">Belongs to the polycystin family.</text>
</comment>
<name>A0A0L0DFF9_THETB</name>
<dbReference type="PANTHER" id="PTHR10877:SF183">
    <property type="entry name" value="AT14535P-RELATED"/>
    <property type="match status" value="1"/>
</dbReference>
<evidence type="ECO:0000256" key="7">
    <source>
        <dbReference type="ARBA" id="ARBA00022989"/>
    </source>
</evidence>
<evidence type="ECO:0000256" key="12">
    <source>
        <dbReference type="PIRSR" id="PIRSR603915-1"/>
    </source>
</evidence>
<keyword evidence="12" id="KW-0813">Transport</keyword>
<feature type="binding site" evidence="12">
    <location>
        <position position="800"/>
    </location>
    <ligand>
        <name>Ca(2+)</name>
        <dbReference type="ChEBI" id="CHEBI:29108"/>
        <label>2</label>
    </ligand>
</feature>
<dbReference type="SUPFAM" id="SSF47473">
    <property type="entry name" value="EF-hand"/>
    <property type="match status" value="1"/>
</dbReference>
<dbReference type="PANTHER" id="PTHR10877">
    <property type="entry name" value="POLYCYSTIN FAMILY MEMBER"/>
    <property type="match status" value="1"/>
</dbReference>
<dbReference type="Proteomes" id="UP000054408">
    <property type="component" value="Unassembled WGS sequence"/>
</dbReference>
<keyword evidence="18" id="KW-1185">Reference proteome</keyword>
<dbReference type="Pfam" id="PF20519">
    <property type="entry name" value="Polycystin_dom"/>
    <property type="match status" value="1"/>
</dbReference>
<dbReference type="GO" id="GO:0005262">
    <property type="term" value="F:calcium channel activity"/>
    <property type="evidence" value="ECO:0007669"/>
    <property type="project" value="UniProtKB-KW"/>
</dbReference>
<feature type="binding site" evidence="12">
    <location>
        <position position="802"/>
    </location>
    <ligand>
        <name>Ca(2+)</name>
        <dbReference type="ChEBI" id="CHEBI:29108"/>
        <label>2</label>
    </ligand>
</feature>
<feature type="compositionally biased region" description="Low complexity" evidence="14">
    <location>
        <begin position="15"/>
        <end position="27"/>
    </location>
</feature>
<feature type="transmembrane region" description="Helical" evidence="15">
    <location>
        <begin position="230"/>
        <end position="250"/>
    </location>
</feature>
<keyword evidence="9" id="KW-0325">Glycoprotein</keyword>
<dbReference type="PROSITE" id="PS00018">
    <property type="entry name" value="EF_HAND_1"/>
    <property type="match status" value="1"/>
</dbReference>
<dbReference type="Gene3D" id="1.10.238.10">
    <property type="entry name" value="EF-hand"/>
    <property type="match status" value="1"/>
</dbReference>
<evidence type="ECO:0000256" key="3">
    <source>
        <dbReference type="ARBA" id="ARBA00007200"/>
    </source>
</evidence>
<evidence type="ECO:0000256" key="6">
    <source>
        <dbReference type="ARBA" id="ARBA00022837"/>
    </source>
</evidence>
<keyword evidence="6 12" id="KW-0106">Calcium</keyword>
<feature type="transmembrane region" description="Helical" evidence="15">
    <location>
        <begin position="619"/>
        <end position="645"/>
    </location>
</feature>
<keyword evidence="12" id="KW-0109">Calcium transport</keyword>
<dbReference type="Pfam" id="PF08016">
    <property type="entry name" value="PKD_channel"/>
    <property type="match status" value="1"/>
</dbReference>
<evidence type="ECO:0000256" key="1">
    <source>
        <dbReference type="ARBA" id="ARBA00004541"/>
    </source>
</evidence>
<keyword evidence="12" id="KW-0479">Metal-binding</keyword>
<feature type="compositionally biased region" description="Basic and acidic residues" evidence="14">
    <location>
        <begin position="28"/>
        <end position="42"/>
    </location>
</feature>
<evidence type="ECO:0000256" key="10">
    <source>
        <dbReference type="ARBA" id="ARBA00023303"/>
    </source>
</evidence>
<feature type="transmembrane region" description="Helical" evidence="15">
    <location>
        <begin position="682"/>
        <end position="706"/>
    </location>
</feature>
<keyword evidence="12" id="KW-0406">Ion transport</keyword>
<feature type="transmembrane region" description="Helical" evidence="15">
    <location>
        <begin position="477"/>
        <end position="495"/>
    </location>
</feature>
<dbReference type="AlphaFoldDB" id="A0A0L0DFF9"/>
<dbReference type="InterPro" id="IPR046791">
    <property type="entry name" value="Polycystin_dom"/>
</dbReference>
<feature type="disulfide bond" evidence="13">
    <location>
        <begin position="337"/>
        <end position="350"/>
    </location>
</feature>
<gene>
    <name evidence="17" type="ORF">AMSG_07220</name>
</gene>
<dbReference type="InterPro" id="IPR002048">
    <property type="entry name" value="EF_hand_dom"/>
</dbReference>
<evidence type="ECO:0000256" key="8">
    <source>
        <dbReference type="ARBA" id="ARBA00023136"/>
    </source>
</evidence>
<feature type="binding site" evidence="12">
    <location>
        <position position="798"/>
    </location>
    <ligand>
        <name>Ca(2+)</name>
        <dbReference type="ChEBI" id="CHEBI:29108"/>
        <label>2</label>
    </ligand>
</feature>
<evidence type="ECO:0000259" key="16">
    <source>
        <dbReference type="PROSITE" id="PS50222"/>
    </source>
</evidence>
<keyword evidence="4 12" id="KW-0107">Calcium channel</keyword>
<dbReference type="EMBL" id="GL349463">
    <property type="protein sequence ID" value="KNC50965.1"/>
    <property type="molecule type" value="Genomic_DNA"/>
</dbReference>
<proteinExistence type="inferred from homology"/>
<feature type="region of interest" description="Disordered" evidence="14">
    <location>
        <begin position="1"/>
        <end position="219"/>
    </location>
</feature>
<keyword evidence="8 15" id="KW-0472">Membrane</keyword>
<evidence type="ECO:0000256" key="15">
    <source>
        <dbReference type="SAM" id="Phobius"/>
    </source>
</evidence>
<evidence type="ECO:0000256" key="5">
    <source>
        <dbReference type="ARBA" id="ARBA00022692"/>
    </source>
</evidence>
<protein>
    <submittedName>
        <fullName evidence="17">Polycystic kidney disease 2</fullName>
    </submittedName>
</protein>
<evidence type="ECO:0000256" key="2">
    <source>
        <dbReference type="ARBA" id="ARBA00004651"/>
    </source>
</evidence>
<dbReference type="Gene3D" id="1.10.287.70">
    <property type="match status" value="1"/>
</dbReference>
<evidence type="ECO:0000256" key="9">
    <source>
        <dbReference type="ARBA" id="ARBA00023180"/>
    </source>
</evidence>
<dbReference type="GO" id="GO:0005886">
    <property type="term" value="C:plasma membrane"/>
    <property type="evidence" value="ECO:0007669"/>
    <property type="project" value="UniProtKB-SubCell"/>
</dbReference>
<dbReference type="OrthoDB" id="444119at2759"/>
<feature type="compositionally biased region" description="Polar residues" evidence="14">
    <location>
        <begin position="51"/>
        <end position="62"/>
    </location>
</feature>
<dbReference type="GO" id="GO:0031410">
    <property type="term" value="C:cytoplasmic vesicle"/>
    <property type="evidence" value="ECO:0007669"/>
    <property type="project" value="UniProtKB-SubCell"/>
</dbReference>
<evidence type="ECO:0000313" key="17">
    <source>
        <dbReference type="EMBL" id="KNC50965.1"/>
    </source>
</evidence>
<dbReference type="RefSeq" id="XP_013756661.1">
    <property type="nucleotide sequence ID" value="XM_013901207.1"/>
</dbReference>
<evidence type="ECO:0000256" key="11">
    <source>
        <dbReference type="ARBA" id="ARBA00023329"/>
    </source>
</evidence>
<dbReference type="SMART" id="SM00054">
    <property type="entry name" value="EFh"/>
    <property type="match status" value="2"/>
</dbReference>
<dbReference type="GO" id="GO:0050982">
    <property type="term" value="P:detection of mechanical stimulus"/>
    <property type="evidence" value="ECO:0007669"/>
    <property type="project" value="TreeGrafter"/>
</dbReference>
<keyword evidence="10 12" id="KW-0407">Ion channel</keyword>
<evidence type="ECO:0000313" key="18">
    <source>
        <dbReference type="Proteomes" id="UP000054408"/>
    </source>
</evidence>
<comment type="subcellular location">
    <subcellularLocation>
        <location evidence="2">Cell membrane</location>
        <topology evidence="2">Multi-pass membrane protein</topology>
    </subcellularLocation>
    <subcellularLocation>
        <location evidence="1">Cytoplasmic vesicle</location>
    </subcellularLocation>
</comment>
<dbReference type="PRINTS" id="PR01433">
    <property type="entry name" value="POLYCYSTIN2"/>
</dbReference>
<reference evidence="17 18" key="1">
    <citation type="submission" date="2010-05" db="EMBL/GenBank/DDBJ databases">
        <title>The Genome Sequence of Thecamonas trahens ATCC 50062.</title>
        <authorList>
            <consortium name="The Broad Institute Genome Sequencing Platform"/>
            <person name="Russ C."/>
            <person name="Cuomo C."/>
            <person name="Shea T."/>
            <person name="Young S.K."/>
            <person name="Zeng Q."/>
            <person name="Koehrsen M."/>
            <person name="Haas B."/>
            <person name="Borodovsky M."/>
            <person name="Guigo R."/>
            <person name="Alvarado L."/>
            <person name="Berlin A."/>
            <person name="Bochicchio J."/>
            <person name="Borenstein D."/>
            <person name="Chapman S."/>
            <person name="Chen Z."/>
            <person name="Freedman E."/>
            <person name="Gellesch M."/>
            <person name="Goldberg J."/>
            <person name="Griggs A."/>
            <person name="Gujja S."/>
            <person name="Heilman E."/>
            <person name="Heiman D."/>
            <person name="Hepburn T."/>
            <person name="Howarth C."/>
            <person name="Jen D."/>
            <person name="Larson L."/>
            <person name="Mehta T."/>
            <person name="Park D."/>
            <person name="Pearson M."/>
            <person name="Roberts A."/>
            <person name="Saif S."/>
            <person name="Shenoy N."/>
            <person name="Sisk P."/>
            <person name="Stolte C."/>
            <person name="Sykes S."/>
            <person name="Thomson T."/>
            <person name="Walk T."/>
            <person name="White J."/>
            <person name="Yandava C."/>
            <person name="Burger G."/>
            <person name="Gray M.W."/>
            <person name="Holland P.W.H."/>
            <person name="King N."/>
            <person name="Lang F.B.F."/>
            <person name="Roger A.J."/>
            <person name="Ruiz-Trillo I."/>
            <person name="Lander E."/>
            <person name="Nusbaum C."/>
        </authorList>
    </citation>
    <scope>NUCLEOTIDE SEQUENCE [LARGE SCALE GENOMIC DNA]</scope>
    <source>
        <strain evidence="17 18">ATCC 50062</strain>
    </source>
</reference>
<keyword evidence="5 15" id="KW-0812">Transmembrane</keyword>
<dbReference type="InterPro" id="IPR018247">
    <property type="entry name" value="EF_Hand_1_Ca_BS"/>
</dbReference>
<dbReference type="InterPro" id="IPR003915">
    <property type="entry name" value="PKD_2"/>
</dbReference>
<dbReference type="GeneID" id="25566191"/>
<dbReference type="InterPro" id="IPR013122">
    <property type="entry name" value="PKD1_2_channel"/>
</dbReference>
<evidence type="ECO:0000256" key="4">
    <source>
        <dbReference type="ARBA" id="ARBA00022673"/>
    </source>
</evidence>
<dbReference type="eggNOG" id="KOG3599">
    <property type="taxonomic scope" value="Eukaryota"/>
</dbReference>
<dbReference type="PROSITE" id="PS50222">
    <property type="entry name" value="EF_HAND_2"/>
    <property type="match status" value="1"/>
</dbReference>
<dbReference type="GO" id="GO:0005509">
    <property type="term" value="F:calcium ion binding"/>
    <property type="evidence" value="ECO:0007669"/>
    <property type="project" value="InterPro"/>
</dbReference>
<feature type="domain" description="EF-hand" evidence="16">
    <location>
        <begin position="750"/>
        <end position="785"/>
    </location>
</feature>
<evidence type="ECO:0000256" key="13">
    <source>
        <dbReference type="PIRSR" id="PIRSR603915-2"/>
    </source>
</evidence>
<sequence>MYSSRRSESNVSGVGDLLASSASSTSARADRADRADRGDRGDQAGSGQQAKYMSSPSGSSDCGQDGVLLEEVKRSRSRAGRSYNDGPRSRRSRSRQPSNAQPPSSGPPRGRRRRSRSLKPQALTSVGAGPSSKRAKTSRDSSGRSSPTPPDDNGIGAASTRGRIVEDTDADAGAGRSSLGVLGEGGRGSADSAAADERAATATLAPADGDGDGDGDDETRFPFPKCSDPGLLVEVLIYMAFLIVFSLVVFNMRDPLYSFLHNDNMKDLFLDEEFPGIDVLKTFRDVATKEEFWQFLHGPFINGLLGDFGAGEGVIYGVNWLVGSARMRQVRVKPALCDVHADFFPLITQCYGRYAIGEEDREPYGPGDAWTYRSCGELGSVCKQYARLRRYDGGGYTQDFGAGTLATESARLAALEADNWVDLQTRAVFIDFTTYNPTVNLFLVAQLQFEFMPSGGVYPDFKFRVLRLYRYEGTNGTLQLVGELAIAIFVCLFFLEELVQMCVSCLRSRRVRALRAQGILVESRQTPYFRDAWNYVDHLNIVFFLVVFYCRYKVDANFDALNLVPSDRSTYFDFTRPVMWDAAEKSLLACNAFLLWFKVFKFAVFAPRMGMIAKVVGKAFLPLFFFIFMFMFVLFGFAQAGALAFGSDVEGYDTLGTTIFTMLLATLGEFDFEGLRHSNRGFGPFFFFTFIILIFFIVLSMFLAIVDNAYDEVSEELRRSQEPSVFAKALAWFSTTKVGSRMASFLELQDKLTEIRRAIEIGDLNHDGKISKKELQIIMDSKREYFEGTAADLMERYDVDNDNMLSEAERARFYADMEREQTAIASKIVSLREANSEEFTLLFDLLSDRISTVESRLAVQLALLEARVKEEAQRLGRARLGSSRP</sequence>
<keyword evidence="11" id="KW-0968">Cytoplasmic vesicle</keyword>
<evidence type="ECO:0000256" key="14">
    <source>
        <dbReference type="SAM" id="MobiDB-lite"/>
    </source>
</evidence>
<feature type="binding site" evidence="12">
    <location>
        <position position="809"/>
    </location>
    <ligand>
        <name>Ca(2+)</name>
        <dbReference type="ChEBI" id="CHEBI:29108"/>
        <label>2</label>
    </ligand>
</feature>